<dbReference type="EMBL" id="CP149822">
    <property type="protein sequence ID" value="WZN42092.1"/>
    <property type="molecule type" value="Genomic_DNA"/>
</dbReference>
<name>A0ABZ2YRC1_9BACT</name>
<reference evidence="3" key="1">
    <citation type="submission" date="2024-03" db="EMBL/GenBank/DDBJ databases">
        <title>Chitinophaga horti sp. nov., isolated from garden soil.</title>
        <authorList>
            <person name="Lee D.S."/>
            <person name="Han D.M."/>
            <person name="Baek J.H."/>
            <person name="Choi D.G."/>
            <person name="Jeon J.H."/>
            <person name="Jeon C.O."/>
        </authorList>
    </citation>
    <scope>NUCLEOTIDE SEQUENCE [LARGE SCALE GENOMIC DNA]</scope>
    <source>
        <strain evidence="3">GPA1</strain>
    </source>
</reference>
<dbReference type="InterPro" id="IPR026866">
    <property type="entry name" value="CR006_AAA"/>
</dbReference>
<dbReference type="SUPFAM" id="SSF52540">
    <property type="entry name" value="P-loop containing nucleoside triphosphate hydrolases"/>
    <property type="match status" value="1"/>
</dbReference>
<dbReference type="Proteomes" id="UP001485459">
    <property type="component" value="Chromosome"/>
</dbReference>
<evidence type="ECO:0000313" key="3">
    <source>
        <dbReference type="Proteomes" id="UP001485459"/>
    </source>
</evidence>
<proteinExistence type="predicted"/>
<dbReference type="RefSeq" id="WP_341836931.1">
    <property type="nucleotide sequence ID" value="NZ_CP149822.1"/>
</dbReference>
<feature type="domain" description="Protein CR006 P-loop" evidence="1">
    <location>
        <begin position="113"/>
        <end position="742"/>
    </location>
</feature>
<dbReference type="PANTHER" id="PTHR32182:SF0">
    <property type="entry name" value="DNA REPLICATION AND REPAIR PROTEIN RECF"/>
    <property type="match status" value="1"/>
</dbReference>
<gene>
    <name evidence="2" type="ORF">WJU16_03460</name>
</gene>
<evidence type="ECO:0000313" key="2">
    <source>
        <dbReference type="EMBL" id="WZN42092.1"/>
    </source>
</evidence>
<protein>
    <submittedName>
        <fullName evidence="2">AAA family ATPase</fullName>
    </submittedName>
</protein>
<evidence type="ECO:0000259" key="1">
    <source>
        <dbReference type="Pfam" id="PF13166"/>
    </source>
</evidence>
<sequence length="873" mass="98924">MAQETKLSKKLPETLEAEIKVFADGLPYWSKYMAEKWLSGSVISEEVTTAAYFFLLEELGLKTKSERQTLVIKYDVQKSGNHKSDLLFAKVQNVEGVNALMEGQTIEFGNHLTIIYGANGSGKSGYTRLFKLVFYSKSKEEILKNIHIDTGHKAVSANFSFTSGTDSISLTLNDKGKAEFTQFSVFDGKSVIRHLDQRNEFEFRPSGLAFFADYTAALAMVEQKLNADLSLKKTGSTAQDLADLFDGESEIKSFVQALSSKSKAADLQKFAPFTEIDKAEKVKIDKTYDELLLASKDKEKQISQLLTIKKLLAENKLAVEKLNQHFGIDYLKKIRNAIQDCLDKESITKAEGVESFKTETILGVGSEQWKNFIIAAETFARMQDPEQHTYPKKGDSCLLCQQPLSPDAINLIANYWSFIKSVAEENFNKSQEILNKLETGLGKFVFDLFPENNTLTDWLTERYPEALQSLKDALAQQKTLCETIISDVKAKKIVDHTEVLTSLEHYKTIGNYIDTVIASLRENEQSKELAQLNAKKTYLAHKEKFNTHLAKFETFLENQDWIAKAGKANFRKAKTDTTYAEKALSDKYFSQKYIDAFNDECKKMNGNFGIEISHTGSAGKSYRQLKLKGNNPNAVLSEGEQKVIAIADFIAEMRLSEINRGIIFDDPVTSLDETRKSEIAKRLVEESLNKQTIIFTHDLVFVSSLIGHCADIKATHVCHWIENRSGNPGQIWLNNAPSYEKEYRSAEPAKKYYNEAKKDDCPPAQREFLLKTGFASLRTSYEVLVINDLFKNVVQRFNERVSIEALNSVFFDSGLIDELQDSFGQCCRYMEGHTHSDKYAYKKPEPNHLNEEIQRFEAIRAKVKKFKKPATEQ</sequence>
<organism evidence="2 3">
    <name type="scientific">Chitinophaga pollutisoli</name>
    <dbReference type="NCBI Taxonomy" id="3133966"/>
    <lineage>
        <taxon>Bacteria</taxon>
        <taxon>Pseudomonadati</taxon>
        <taxon>Bacteroidota</taxon>
        <taxon>Chitinophagia</taxon>
        <taxon>Chitinophagales</taxon>
        <taxon>Chitinophagaceae</taxon>
        <taxon>Chitinophaga</taxon>
    </lineage>
</organism>
<dbReference type="Pfam" id="PF13166">
    <property type="entry name" value="AAA_13"/>
    <property type="match status" value="1"/>
</dbReference>
<dbReference type="InterPro" id="IPR027417">
    <property type="entry name" value="P-loop_NTPase"/>
</dbReference>
<dbReference type="Gene3D" id="3.40.50.300">
    <property type="entry name" value="P-loop containing nucleotide triphosphate hydrolases"/>
    <property type="match status" value="2"/>
</dbReference>
<accession>A0ABZ2YRC1</accession>
<keyword evidence="3" id="KW-1185">Reference proteome</keyword>
<dbReference type="PANTHER" id="PTHR32182">
    <property type="entry name" value="DNA REPLICATION AND REPAIR PROTEIN RECF"/>
    <property type="match status" value="1"/>
</dbReference>